<dbReference type="EMBL" id="MU857011">
    <property type="protein sequence ID" value="KAK4151531.1"/>
    <property type="molecule type" value="Genomic_DNA"/>
</dbReference>
<keyword evidence="3" id="KW-1185">Reference proteome</keyword>
<comment type="caution">
    <text evidence="2">The sequence shown here is derived from an EMBL/GenBank/DDBJ whole genome shotgun (WGS) entry which is preliminary data.</text>
</comment>
<gene>
    <name evidence="2" type="ORF">C8A00DRAFT_35828</name>
</gene>
<accession>A0AAN6VJV5</accession>
<evidence type="ECO:0000256" key="1">
    <source>
        <dbReference type="SAM" id="MobiDB-lite"/>
    </source>
</evidence>
<dbReference type="AlphaFoldDB" id="A0AAN6VJV5"/>
<sequence>MSQSDNQETPSKVKTLLLRYQVLKKEVEHFWPAILAEEVKVGKDKVVAVTKQAIDGLTAITLAAADKHRAEGLPGKSPTVEDLTGELVGEIIKYLQETYGPIIPPVVLDPEPIVIGSDTDDDAGREADHHGGRGRILRAKRTHDSGLDAPCSRPKRTRRTHCHDGTSGPDAVEIEKLRKANYIPIVDMGIVENKDFVFPYPAVGPGYFVLWCARARFKHRFTEDPFLDNRAIKHFERVAPDSKCHKRDDAKTYKPEDGEELVRKFGWRVVNSNGGNVESDWVEANNARLAEEMEEGLIDSRRLAESKKLAESRAKEKQSASTMPPVRFSPAHRRMGEPAAAIWPEPAAAAGPEATQATQAVDVGNVDLTQQEEDFEAMMTRVVSDILLEEQ</sequence>
<reference evidence="2" key="1">
    <citation type="journal article" date="2023" name="Mol. Phylogenet. Evol.">
        <title>Genome-scale phylogeny and comparative genomics of the fungal order Sordariales.</title>
        <authorList>
            <person name="Hensen N."/>
            <person name="Bonometti L."/>
            <person name="Westerberg I."/>
            <person name="Brannstrom I.O."/>
            <person name="Guillou S."/>
            <person name="Cros-Aarteil S."/>
            <person name="Calhoun S."/>
            <person name="Haridas S."/>
            <person name="Kuo A."/>
            <person name="Mondo S."/>
            <person name="Pangilinan J."/>
            <person name="Riley R."/>
            <person name="LaButti K."/>
            <person name="Andreopoulos B."/>
            <person name="Lipzen A."/>
            <person name="Chen C."/>
            <person name="Yan M."/>
            <person name="Daum C."/>
            <person name="Ng V."/>
            <person name="Clum A."/>
            <person name="Steindorff A."/>
            <person name="Ohm R.A."/>
            <person name="Martin F."/>
            <person name="Silar P."/>
            <person name="Natvig D.O."/>
            <person name="Lalanne C."/>
            <person name="Gautier V."/>
            <person name="Ament-Velasquez S.L."/>
            <person name="Kruys A."/>
            <person name="Hutchinson M.I."/>
            <person name="Powell A.J."/>
            <person name="Barry K."/>
            <person name="Miller A.N."/>
            <person name="Grigoriev I.V."/>
            <person name="Debuchy R."/>
            <person name="Gladieux P."/>
            <person name="Hiltunen Thoren M."/>
            <person name="Johannesson H."/>
        </authorList>
    </citation>
    <scope>NUCLEOTIDE SEQUENCE</scope>
    <source>
        <strain evidence="2">CBS 538.74</strain>
    </source>
</reference>
<reference evidence="2" key="2">
    <citation type="submission" date="2023-05" db="EMBL/GenBank/DDBJ databases">
        <authorList>
            <consortium name="Lawrence Berkeley National Laboratory"/>
            <person name="Steindorff A."/>
            <person name="Hensen N."/>
            <person name="Bonometti L."/>
            <person name="Westerberg I."/>
            <person name="Brannstrom I.O."/>
            <person name="Guillou S."/>
            <person name="Cros-Aarteil S."/>
            <person name="Calhoun S."/>
            <person name="Haridas S."/>
            <person name="Kuo A."/>
            <person name="Mondo S."/>
            <person name="Pangilinan J."/>
            <person name="Riley R."/>
            <person name="Labutti K."/>
            <person name="Andreopoulos B."/>
            <person name="Lipzen A."/>
            <person name="Chen C."/>
            <person name="Yanf M."/>
            <person name="Daum C."/>
            <person name="Ng V."/>
            <person name="Clum A."/>
            <person name="Ohm R."/>
            <person name="Martin F."/>
            <person name="Silar P."/>
            <person name="Natvig D."/>
            <person name="Lalanne C."/>
            <person name="Gautier V."/>
            <person name="Ament-Velasquez S.L."/>
            <person name="Kruys A."/>
            <person name="Hutchinson M.I."/>
            <person name="Powell A.J."/>
            <person name="Barry K."/>
            <person name="Miller A.N."/>
            <person name="Grigoriev I.V."/>
            <person name="Debuchy R."/>
            <person name="Gladieux P."/>
            <person name="Thoren M.H."/>
            <person name="Johannesson H."/>
        </authorList>
    </citation>
    <scope>NUCLEOTIDE SEQUENCE</scope>
    <source>
        <strain evidence="2">CBS 538.74</strain>
    </source>
</reference>
<evidence type="ECO:0000313" key="2">
    <source>
        <dbReference type="EMBL" id="KAK4151531.1"/>
    </source>
</evidence>
<dbReference type="Proteomes" id="UP001302745">
    <property type="component" value="Unassembled WGS sequence"/>
</dbReference>
<proteinExistence type="predicted"/>
<feature type="region of interest" description="Disordered" evidence="1">
    <location>
        <begin position="143"/>
        <end position="167"/>
    </location>
</feature>
<evidence type="ECO:0000313" key="3">
    <source>
        <dbReference type="Proteomes" id="UP001302745"/>
    </source>
</evidence>
<name>A0AAN6VJV5_9PEZI</name>
<protein>
    <submittedName>
        <fullName evidence="2">Uncharacterized protein</fullName>
    </submittedName>
</protein>
<organism evidence="2 3">
    <name type="scientific">Chaetomidium leptoderma</name>
    <dbReference type="NCBI Taxonomy" id="669021"/>
    <lineage>
        <taxon>Eukaryota</taxon>
        <taxon>Fungi</taxon>
        <taxon>Dikarya</taxon>
        <taxon>Ascomycota</taxon>
        <taxon>Pezizomycotina</taxon>
        <taxon>Sordariomycetes</taxon>
        <taxon>Sordariomycetidae</taxon>
        <taxon>Sordariales</taxon>
        <taxon>Chaetomiaceae</taxon>
        <taxon>Chaetomidium</taxon>
    </lineage>
</organism>